<dbReference type="SUPFAM" id="SSF48403">
    <property type="entry name" value="Ankyrin repeat"/>
    <property type="match status" value="1"/>
</dbReference>
<comment type="caution">
    <text evidence="3">The sequence shown here is derived from an EMBL/GenBank/DDBJ whole genome shotgun (WGS) entry which is preliminary data.</text>
</comment>
<evidence type="ECO:0000256" key="2">
    <source>
        <dbReference type="ARBA" id="ARBA00023043"/>
    </source>
</evidence>
<evidence type="ECO:0000313" key="3">
    <source>
        <dbReference type="EMBL" id="KAJ3256459.1"/>
    </source>
</evidence>
<proteinExistence type="predicted"/>
<dbReference type="InterPro" id="IPR036770">
    <property type="entry name" value="Ankyrin_rpt-contain_sf"/>
</dbReference>
<dbReference type="AlphaFoldDB" id="A0AAD5Y7F0"/>
<dbReference type="InterPro" id="IPR002110">
    <property type="entry name" value="Ankyrin_rpt"/>
</dbReference>
<dbReference type="Gene3D" id="1.25.40.20">
    <property type="entry name" value="Ankyrin repeat-containing domain"/>
    <property type="match status" value="4"/>
</dbReference>
<name>A0AAD5Y7F0_9FUNG</name>
<dbReference type="SMART" id="SM00248">
    <property type="entry name" value="ANK"/>
    <property type="match status" value="10"/>
</dbReference>
<evidence type="ECO:0000256" key="1">
    <source>
        <dbReference type="ARBA" id="ARBA00022737"/>
    </source>
</evidence>
<keyword evidence="1" id="KW-0677">Repeat</keyword>
<dbReference type="PANTHER" id="PTHR24188">
    <property type="entry name" value="ANKYRIN REPEAT PROTEIN"/>
    <property type="match status" value="1"/>
</dbReference>
<dbReference type="Pfam" id="PF12796">
    <property type="entry name" value="Ank_2"/>
    <property type="match status" value="3"/>
</dbReference>
<gene>
    <name evidence="3" type="ORF">HK103_005457</name>
</gene>
<dbReference type="EMBL" id="JADGKB010000050">
    <property type="protein sequence ID" value="KAJ3256459.1"/>
    <property type="molecule type" value="Genomic_DNA"/>
</dbReference>
<sequence>MIRLQNELFEISQYLLLTEYHQLWFAMKSNLSAIPTLLPKVYFDSAGSKQDYSQFMHLNYDYVSNINTIVKALVQFGLIAELERVNLDKLAVDTILKLLEQRTTEEFNYRLIQRIPLISITPKLLLGWCAYGYLKSVEYTLDSTDIPLFVRNQHAICRASEFGHLEVVKRLLRDPRVDPTVNSNYSVVYACKNGHDKVVKHLLQYPNVDPSDGENYAIVFASENGHLETVKLLLADSRVDSSTQRNKPLRFASKNGHLEIVELLLQSPNVDPSAENNNAIHRALEHDHLEIVDVLLKDTRVIDSLDVTSLITAAASKGHYSLIQKLVPFKPDFSASNYAIQLACEHGHLEIAKLLIEQCNSDPAENDNYPLIYASMNGHFHVVEYLFTKNTDPSADQNAAIRYAAKNGHLNIVQLLLNDKRVNPADKDNYAIQLAAQYGHIEIVKLLLPFVDPSANNNEALIKAKENGHDEIVELLISDGRVDSQAVGRPRKNIAWTMSVNS</sequence>
<dbReference type="PANTHER" id="PTHR24188:SF29">
    <property type="entry name" value="GH09064P"/>
    <property type="match status" value="1"/>
</dbReference>
<keyword evidence="4" id="KW-1185">Reference proteome</keyword>
<keyword evidence="2" id="KW-0040">ANK repeat</keyword>
<evidence type="ECO:0008006" key="5">
    <source>
        <dbReference type="Google" id="ProtNLM"/>
    </source>
</evidence>
<accession>A0AAD5Y7F0</accession>
<protein>
    <recommendedName>
        <fullName evidence="5">Ankyrin repeat protein</fullName>
    </recommendedName>
</protein>
<organism evidence="3 4">
    <name type="scientific">Boothiomyces macroporosus</name>
    <dbReference type="NCBI Taxonomy" id="261099"/>
    <lineage>
        <taxon>Eukaryota</taxon>
        <taxon>Fungi</taxon>
        <taxon>Fungi incertae sedis</taxon>
        <taxon>Chytridiomycota</taxon>
        <taxon>Chytridiomycota incertae sedis</taxon>
        <taxon>Chytridiomycetes</taxon>
        <taxon>Rhizophydiales</taxon>
        <taxon>Terramycetaceae</taxon>
        <taxon>Boothiomyces</taxon>
    </lineage>
</organism>
<reference evidence="3" key="1">
    <citation type="submission" date="2020-05" db="EMBL/GenBank/DDBJ databases">
        <title>Phylogenomic resolution of chytrid fungi.</title>
        <authorList>
            <person name="Stajich J.E."/>
            <person name="Amses K."/>
            <person name="Simmons R."/>
            <person name="Seto K."/>
            <person name="Myers J."/>
            <person name="Bonds A."/>
            <person name="Quandt C.A."/>
            <person name="Barry K."/>
            <person name="Liu P."/>
            <person name="Grigoriev I."/>
            <person name="Longcore J.E."/>
            <person name="James T.Y."/>
        </authorList>
    </citation>
    <scope>NUCLEOTIDE SEQUENCE</scope>
    <source>
        <strain evidence="3">PLAUS21</strain>
    </source>
</reference>
<evidence type="ECO:0000313" key="4">
    <source>
        <dbReference type="Proteomes" id="UP001210925"/>
    </source>
</evidence>
<dbReference type="Proteomes" id="UP001210925">
    <property type="component" value="Unassembled WGS sequence"/>
</dbReference>